<feature type="transmembrane region" description="Helical" evidence="2">
    <location>
        <begin position="185"/>
        <end position="211"/>
    </location>
</feature>
<evidence type="ECO:0000256" key="1">
    <source>
        <dbReference type="SAM" id="MobiDB-lite"/>
    </source>
</evidence>
<feature type="transmembrane region" description="Helical" evidence="2">
    <location>
        <begin position="361"/>
        <end position="381"/>
    </location>
</feature>
<evidence type="ECO:0000313" key="4">
    <source>
        <dbReference type="Proteomes" id="UP000274429"/>
    </source>
</evidence>
<sequence length="438" mass="48015">MSGGNIKPGPAAGDSETRNAPVIETFVNRESELGTLSEPRPATLQVNALITPVQHRQSMPYEGVSARLADHPQSTRIFSGVHVTPAHLTGQASINVRETPSTQFGQNQQNNNMLFQKSTLHVQLTGVKQNRRIGPKTNILQHYSIINGKDICLLNQISPLHDFPNSAGTCRTMLRKTVVYRKAHAFCLSTSIVALVPILLESCFLLASLYIKNNCAIIASFVSRTAVLSIIIVLLELTKSSLQKVKLSKSTASYSSNTASIDFPTSRNGFEMCTKKGLALPVLILSSSVDCAVDRRRCDEKTLLTMVQILLYLTLLVILFGAAVWLSLKRFDLLKHETFGNASSGSSPIIEPKKECSTSDINVGLFILVTHALLMTLRLVIYCTSSWTKGMCLLTAHRRSTAVHGPLFPLMEVPLPSLDHLPVFHQHAESGASQTFNR</sequence>
<evidence type="ECO:0000256" key="2">
    <source>
        <dbReference type="SAM" id="Phobius"/>
    </source>
</evidence>
<feature type="region of interest" description="Disordered" evidence="1">
    <location>
        <begin position="1"/>
        <end position="20"/>
    </location>
</feature>
<keyword evidence="4" id="KW-1185">Reference proteome</keyword>
<keyword evidence="2" id="KW-1133">Transmembrane helix</keyword>
<dbReference type="AlphaFoldDB" id="A0A0R3WVM9"/>
<organism evidence="5">
    <name type="scientific">Hydatigena taeniaeformis</name>
    <name type="common">Feline tapeworm</name>
    <name type="synonym">Taenia taeniaeformis</name>
    <dbReference type="NCBI Taxonomy" id="6205"/>
    <lineage>
        <taxon>Eukaryota</taxon>
        <taxon>Metazoa</taxon>
        <taxon>Spiralia</taxon>
        <taxon>Lophotrochozoa</taxon>
        <taxon>Platyhelminthes</taxon>
        <taxon>Cestoda</taxon>
        <taxon>Eucestoda</taxon>
        <taxon>Cyclophyllidea</taxon>
        <taxon>Taeniidae</taxon>
        <taxon>Hydatigera</taxon>
    </lineage>
</organism>
<protein>
    <submittedName>
        <fullName evidence="3 5">Uncharacterized protein</fullName>
    </submittedName>
</protein>
<dbReference type="EMBL" id="UYWX01005391">
    <property type="protein sequence ID" value="VDM25686.1"/>
    <property type="molecule type" value="Genomic_DNA"/>
</dbReference>
<evidence type="ECO:0000313" key="5">
    <source>
        <dbReference type="WBParaSite" id="TTAC_0000481901-mRNA-1"/>
    </source>
</evidence>
<keyword evidence="2" id="KW-0472">Membrane</keyword>
<accession>A0A0R3WVM9</accession>
<feature type="transmembrane region" description="Helical" evidence="2">
    <location>
        <begin position="217"/>
        <end position="237"/>
    </location>
</feature>
<dbReference type="WBParaSite" id="TTAC_0000481901-mRNA-1">
    <property type="protein sequence ID" value="TTAC_0000481901-mRNA-1"/>
    <property type="gene ID" value="TTAC_0000481901"/>
</dbReference>
<dbReference type="OrthoDB" id="6280457at2759"/>
<dbReference type="Proteomes" id="UP000274429">
    <property type="component" value="Unassembled WGS sequence"/>
</dbReference>
<reference evidence="5" key="1">
    <citation type="submission" date="2017-02" db="UniProtKB">
        <authorList>
            <consortium name="WormBaseParasite"/>
        </authorList>
    </citation>
    <scope>IDENTIFICATION</scope>
</reference>
<name>A0A0R3WVM9_HYDTA</name>
<evidence type="ECO:0000313" key="3">
    <source>
        <dbReference type="EMBL" id="VDM25686.1"/>
    </source>
</evidence>
<keyword evidence="2" id="KW-0812">Transmembrane</keyword>
<gene>
    <name evidence="3" type="ORF">TTAC_LOCUS4804</name>
</gene>
<proteinExistence type="predicted"/>
<reference evidence="3 4" key="2">
    <citation type="submission" date="2018-11" db="EMBL/GenBank/DDBJ databases">
        <authorList>
            <consortium name="Pathogen Informatics"/>
        </authorList>
    </citation>
    <scope>NUCLEOTIDE SEQUENCE [LARGE SCALE GENOMIC DNA]</scope>
</reference>
<feature type="transmembrane region" description="Helical" evidence="2">
    <location>
        <begin position="303"/>
        <end position="326"/>
    </location>
</feature>